<dbReference type="HOGENOM" id="CLU_1860732_0_0_2"/>
<accession>D3DZY6</accession>
<dbReference type="PATRIC" id="fig|634498.28.peg.313"/>
<name>D3DZY6_METRM</name>
<evidence type="ECO:0000313" key="1">
    <source>
        <dbReference type="EMBL" id="ADC46162.1"/>
    </source>
</evidence>
<gene>
    <name evidence="1" type="ordered locus">mru_0310</name>
</gene>
<proteinExistence type="predicted"/>
<sequence length="137" mass="15712">MTWIGTEDVIEFTGVKPQTFRFEKGDTSSLETLLEKWILQAEGLIISYCNYDFNDLEEIPPAVVNVCLRLTANMVALAQARKDTPVIQVKEWNVQTVSSNIFSNDLKRDLTPFVHERKSYKGDEIDFFVITGDDDSW</sequence>
<dbReference type="OrthoDB" id="381301at2157"/>
<dbReference type="GeneID" id="8769950"/>
<organism evidence="1 2">
    <name type="scientific">Methanobrevibacter ruminantium (strain ATCC 35063 / DSM 1093 / JCM 13430 / OCM 146 / M1)</name>
    <name type="common">Methanobacterium ruminantium</name>
    <dbReference type="NCBI Taxonomy" id="634498"/>
    <lineage>
        <taxon>Archaea</taxon>
        <taxon>Methanobacteriati</taxon>
        <taxon>Methanobacteriota</taxon>
        <taxon>Methanomada group</taxon>
        <taxon>Methanobacteria</taxon>
        <taxon>Methanobacteriales</taxon>
        <taxon>Methanobacteriaceae</taxon>
        <taxon>Methanobrevibacter</taxon>
    </lineage>
</organism>
<keyword evidence="2" id="KW-1185">Reference proteome</keyword>
<dbReference type="EMBL" id="CP001719">
    <property type="protein sequence ID" value="ADC46162.1"/>
    <property type="molecule type" value="Genomic_DNA"/>
</dbReference>
<dbReference type="KEGG" id="mru:mru_0310"/>
<dbReference type="RefSeq" id="WP_012955118.1">
    <property type="nucleotide sequence ID" value="NC_013790.1"/>
</dbReference>
<reference evidence="1 2" key="1">
    <citation type="journal article" date="2010" name="PLoS ONE">
        <title>The genome sequence of the rumen methanogen Methanobrevibacter ruminantium reveals new possibilities for controlling ruminant methane emissions.</title>
        <authorList>
            <person name="Leahy S.C."/>
            <person name="Kelly W.J."/>
            <person name="Altermann E."/>
            <person name="Ronimus R.S."/>
            <person name="Yeoman C.J."/>
            <person name="Pacheco D.M."/>
            <person name="Li D."/>
            <person name="Kong Z."/>
            <person name="McTavish S."/>
            <person name="Sang C."/>
            <person name="Lambie S.C."/>
            <person name="Janssen P.H."/>
            <person name="Dey D."/>
            <person name="Attwood G.T."/>
        </authorList>
    </citation>
    <scope>NUCLEOTIDE SEQUENCE [LARGE SCALE GENOMIC DNA]</scope>
    <source>
        <strain evidence="2">ATCC 35063 / DSM 1093 / JCM 13430 / OCM 146 / M1</strain>
    </source>
</reference>
<dbReference type="Proteomes" id="UP000008680">
    <property type="component" value="Chromosome"/>
</dbReference>
<dbReference type="eggNOG" id="arCOG11165">
    <property type="taxonomic scope" value="Archaea"/>
</dbReference>
<evidence type="ECO:0000313" key="2">
    <source>
        <dbReference type="Proteomes" id="UP000008680"/>
    </source>
</evidence>
<dbReference type="STRING" id="634498.mru_0310"/>
<dbReference type="AlphaFoldDB" id="D3DZY6"/>
<protein>
    <submittedName>
        <fullName evidence="1">Phage-related protein</fullName>
    </submittedName>
</protein>